<feature type="domain" description="SMEK" evidence="1">
    <location>
        <begin position="40"/>
        <end position="175"/>
    </location>
</feature>
<reference evidence="3" key="1">
    <citation type="journal article" date="2020" name="ISME J.">
        <title>Comparative genomics reveals insights into cyanobacterial evolution and habitat adaptation.</title>
        <authorList>
            <person name="Chen M.Y."/>
            <person name="Teng W.K."/>
            <person name="Zhao L."/>
            <person name="Hu C.X."/>
            <person name="Zhou Y.K."/>
            <person name="Han B.P."/>
            <person name="Song L.R."/>
            <person name="Shu W.S."/>
        </authorList>
    </citation>
    <scope>NUCLEOTIDE SEQUENCE [LARGE SCALE GENOMIC DNA]</scope>
    <source>
        <strain evidence="3">FACHB-251</strain>
    </source>
</reference>
<name>A0A927A4S5_9NOST</name>
<evidence type="ECO:0000313" key="2">
    <source>
        <dbReference type="EMBL" id="MBD2296885.1"/>
    </source>
</evidence>
<sequence>MENTTFSLSVRVKTTANLFIDFVNNSEEQYVITRGYFIGEIIDELANIAHQVDNRCKLGVTDLNKYLEDFFKEILNKLLDLHLENLNNERSNAPGLDLGDALSHIAFQVTSEKESAKINHTLKTVLEHNIQEYNDIYILIIGCKQKSYTEKKELWDKLNFKKENIWDINTICKKAIELPLDTLQSIHQYIKQEVVRVKIELEIPNQEGEFATSIKNYIEPIAKPKFNENSLRVYYEYYINNNFGGDDYSMDNIKQAFDFLAKELAKLPRITREFYAFLLERRDENSLQEAHGGKFYYRFNEDRLRRICRYNDIDGEIRLLTKHEFISWDNPIPIDEEYYTGWTESSYRIYIPGDSKSYISSFIEDLVNFVEKNNIGYQKPIVNLDFSDF</sequence>
<dbReference type="EMBL" id="JACJQU010000034">
    <property type="protein sequence ID" value="MBD2296885.1"/>
    <property type="molecule type" value="Genomic_DNA"/>
</dbReference>
<dbReference type="Proteomes" id="UP000662185">
    <property type="component" value="Unassembled WGS sequence"/>
</dbReference>
<comment type="caution">
    <text evidence="2">The sequence shown here is derived from an EMBL/GenBank/DDBJ whole genome shotgun (WGS) entry which is preliminary data.</text>
</comment>
<protein>
    <submittedName>
        <fullName evidence="2">SMEK domain-containing protein</fullName>
    </submittedName>
</protein>
<dbReference type="NCBIfam" id="NF033859">
    <property type="entry name" value="SMEK_N"/>
    <property type="match status" value="1"/>
</dbReference>
<gene>
    <name evidence="2" type="ORF">H6G06_26260</name>
</gene>
<organism evidence="2 3">
    <name type="scientific">Anabaena sphaerica FACHB-251</name>
    <dbReference type="NCBI Taxonomy" id="2692883"/>
    <lineage>
        <taxon>Bacteria</taxon>
        <taxon>Bacillati</taxon>
        <taxon>Cyanobacteriota</taxon>
        <taxon>Cyanophyceae</taxon>
        <taxon>Nostocales</taxon>
        <taxon>Nostocaceae</taxon>
        <taxon>Anabaena</taxon>
    </lineage>
</organism>
<dbReference type="InterPro" id="IPR047740">
    <property type="entry name" value="SMEK_dom"/>
</dbReference>
<evidence type="ECO:0000313" key="3">
    <source>
        <dbReference type="Proteomes" id="UP000662185"/>
    </source>
</evidence>
<proteinExistence type="predicted"/>
<accession>A0A927A4S5</accession>
<dbReference type="RefSeq" id="WP_190565002.1">
    <property type="nucleotide sequence ID" value="NZ_JACJQU010000034.1"/>
</dbReference>
<dbReference type="AlphaFoldDB" id="A0A927A4S5"/>
<dbReference type="Pfam" id="PF21941">
    <property type="entry name" value="SMEK_N"/>
    <property type="match status" value="1"/>
</dbReference>
<keyword evidence="3" id="KW-1185">Reference proteome</keyword>
<evidence type="ECO:0000259" key="1">
    <source>
        <dbReference type="Pfam" id="PF21941"/>
    </source>
</evidence>